<sequence length="138" mass="14718">MNDDEGSVNIIDPSGNTYLMDGQGNIILTAPKNMTFNAGENVTINAGQNITSSAGQNISEIAGANHTSSAIGMMLQNAGGDYSLLAKNIMEIAQGERKSKAKEVTDQSEKKKIVSEKRNDIHTKGSFDNNSGEKSNMH</sequence>
<evidence type="ECO:0000313" key="2">
    <source>
        <dbReference type="EMBL" id="SHK24423.1"/>
    </source>
</evidence>
<feature type="compositionally biased region" description="Basic and acidic residues" evidence="1">
    <location>
        <begin position="95"/>
        <end position="125"/>
    </location>
</feature>
<reference evidence="3" key="1">
    <citation type="submission" date="2016-11" db="EMBL/GenBank/DDBJ databases">
        <authorList>
            <person name="Varghese N."/>
            <person name="Submissions S."/>
        </authorList>
    </citation>
    <scope>NUCLEOTIDE SEQUENCE [LARGE SCALE GENOMIC DNA]</scope>
    <source>
        <strain evidence="3">DSM 26899</strain>
    </source>
</reference>
<feature type="compositionally biased region" description="Polar residues" evidence="1">
    <location>
        <begin position="126"/>
        <end position="138"/>
    </location>
</feature>
<dbReference type="Proteomes" id="UP000184364">
    <property type="component" value="Unassembled WGS sequence"/>
</dbReference>
<evidence type="ECO:0000256" key="1">
    <source>
        <dbReference type="SAM" id="MobiDB-lite"/>
    </source>
</evidence>
<dbReference type="AlphaFoldDB" id="A0A1M6QWC4"/>
<protein>
    <submittedName>
        <fullName evidence="2">Uncharacterized protein</fullName>
    </submittedName>
</protein>
<gene>
    <name evidence="2" type="ORF">SAMN05444267_1002111</name>
</gene>
<dbReference type="RefSeq" id="WP_073290358.1">
    <property type="nucleotide sequence ID" value="NZ_FRAV01000002.1"/>
</dbReference>
<feature type="region of interest" description="Disordered" evidence="1">
    <location>
        <begin position="95"/>
        <end position="138"/>
    </location>
</feature>
<evidence type="ECO:0000313" key="3">
    <source>
        <dbReference type="Proteomes" id="UP000184364"/>
    </source>
</evidence>
<dbReference type="STRING" id="1302687.SAMN05444267_1002111"/>
<organism evidence="2 3">
    <name type="scientific">Chryseobacterium polytrichastri</name>
    <dbReference type="NCBI Taxonomy" id="1302687"/>
    <lineage>
        <taxon>Bacteria</taxon>
        <taxon>Pseudomonadati</taxon>
        <taxon>Bacteroidota</taxon>
        <taxon>Flavobacteriia</taxon>
        <taxon>Flavobacteriales</taxon>
        <taxon>Weeksellaceae</taxon>
        <taxon>Chryseobacterium group</taxon>
        <taxon>Chryseobacterium</taxon>
    </lineage>
</organism>
<dbReference type="SUPFAM" id="SSF69349">
    <property type="entry name" value="Phage fibre proteins"/>
    <property type="match status" value="1"/>
</dbReference>
<proteinExistence type="predicted"/>
<keyword evidence="3" id="KW-1185">Reference proteome</keyword>
<dbReference type="EMBL" id="FRAV01000002">
    <property type="protein sequence ID" value="SHK24423.1"/>
    <property type="molecule type" value="Genomic_DNA"/>
</dbReference>
<accession>A0A1M6QWC4</accession>
<name>A0A1M6QWC4_9FLAO</name>